<evidence type="ECO:0000256" key="11">
    <source>
        <dbReference type="SAM" id="MobiDB-lite"/>
    </source>
</evidence>
<keyword evidence="7 10" id="KW-0215">Deoxyribonucleotide synthesis</keyword>
<evidence type="ECO:0000256" key="7">
    <source>
        <dbReference type="ARBA" id="ARBA00023116"/>
    </source>
</evidence>
<dbReference type="PANTHER" id="PTHR11573">
    <property type="entry name" value="RIBONUCLEOSIDE-DIPHOSPHATE REDUCTASE LARGE CHAIN"/>
    <property type="match status" value="1"/>
</dbReference>
<dbReference type="GO" id="GO:0004748">
    <property type="term" value="F:ribonucleoside-diphosphate reductase activity, thioredoxin disulfide as acceptor"/>
    <property type="evidence" value="ECO:0007669"/>
    <property type="project" value="UniProtKB-EC"/>
</dbReference>
<feature type="region of interest" description="Disordered" evidence="11">
    <location>
        <begin position="797"/>
        <end position="823"/>
    </location>
</feature>
<dbReference type="InterPro" id="IPR039718">
    <property type="entry name" value="Rrm1"/>
</dbReference>
<evidence type="ECO:0000259" key="12">
    <source>
        <dbReference type="PROSITE" id="PS51161"/>
    </source>
</evidence>
<comment type="function">
    <text evidence="8 10">Provides the precursors necessary for DNA synthesis. Catalyzes the biosynthesis of deoxyribonucleotides from the corresponding ribonucleotides.</text>
</comment>
<evidence type="ECO:0000313" key="14">
    <source>
        <dbReference type="Proteomes" id="UP000005222"/>
    </source>
</evidence>
<dbReference type="GO" id="GO:0005524">
    <property type="term" value="F:ATP binding"/>
    <property type="evidence" value="ECO:0007669"/>
    <property type="project" value="UniProtKB-UniRule"/>
</dbReference>
<dbReference type="GO" id="GO:0005971">
    <property type="term" value="C:ribonucleoside-diphosphate reductase complex"/>
    <property type="evidence" value="ECO:0007669"/>
    <property type="project" value="TreeGrafter"/>
</dbReference>
<dbReference type="SUPFAM" id="SSF51998">
    <property type="entry name" value="PFL-like glycyl radical enzymes"/>
    <property type="match status" value="1"/>
</dbReference>
<dbReference type="Proteomes" id="UP000005222">
    <property type="component" value="Chromosome J"/>
</dbReference>
<dbReference type="InParanoid" id="G8YDB4"/>
<dbReference type="InterPro" id="IPR000788">
    <property type="entry name" value="RNR_lg_C"/>
</dbReference>
<keyword evidence="6 10" id="KW-0560">Oxidoreductase</keyword>
<evidence type="ECO:0000256" key="6">
    <source>
        <dbReference type="ARBA" id="ARBA00023002"/>
    </source>
</evidence>
<evidence type="ECO:0000256" key="1">
    <source>
        <dbReference type="ARBA" id="ARBA00010406"/>
    </source>
</evidence>
<organism evidence="13 14">
    <name type="scientific">Pichia sorbitophila (strain ATCC MYA-4447 / BCRC 22081 / CBS 7064 / NBRC 10061 / NRRL Y-12695)</name>
    <name type="common">Hybrid yeast</name>
    <dbReference type="NCBI Taxonomy" id="559304"/>
    <lineage>
        <taxon>Eukaryota</taxon>
        <taxon>Fungi</taxon>
        <taxon>Dikarya</taxon>
        <taxon>Ascomycota</taxon>
        <taxon>Saccharomycotina</taxon>
        <taxon>Pichiomycetes</taxon>
        <taxon>Debaryomycetaceae</taxon>
        <taxon>Millerozyma</taxon>
    </lineage>
</organism>
<dbReference type="OMA" id="FNVHCIR"/>
<dbReference type="eggNOG" id="KOG1112">
    <property type="taxonomic scope" value="Eukaryota"/>
</dbReference>
<evidence type="ECO:0000313" key="13">
    <source>
        <dbReference type="EMBL" id="CCE82945.1"/>
    </source>
</evidence>
<dbReference type="InterPro" id="IPR008926">
    <property type="entry name" value="RNR_R1-su_N"/>
</dbReference>
<dbReference type="Gene3D" id="3.20.70.20">
    <property type="match status" value="1"/>
</dbReference>
<dbReference type="PROSITE" id="PS00089">
    <property type="entry name" value="RIBORED_LARGE"/>
    <property type="match status" value="1"/>
</dbReference>
<dbReference type="InterPro" id="IPR005144">
    <property type="entry name" value="ATP-cone_dom"/>
</dbReference>
<comment type="catalytic activity">
    <reaction evidence="10">
        <text>a 2'-deoxyribonucleoside 5'-diphosphate + [thioredoxin]-disulfide + H2O = a ribonucleoside 5'-diphosphate + [thioredoxin]-dithiol</text>
        <dbReference type="Rhea" id="RHEA:23252"/>
        <dbReference type="Rhea" id="RHEA-COMP:10698"/>
        <dbReference type="Rhea" id="RHEA-COMP:10700"/>
        <dbReference type="ChEBI" id="CHEBI:15377"/>
        <dbReference type="ChEBI" id="CHEBI:29950"/>
        <dbReference type="ChEBI" id="CHEBI:50058"/>
        <dbReference type="ChEBI" id="CHEBI:57930"/>
        <dbReference type="ChEBI" id="CHEBI:73316"/>
        <dbReference type="EC" id="1.17.4.1"/>
    </reaction>
</comment>
<dbReference type="PROSITE" id="PS51161">
    <property type="entry name" value="ATP_CONE"/>
    <property type="match status" value="1"/>
</dbReference>
<dbReference type="EMBL" id="FO082050">
    <property type="protein sequence ID" value="CCE82945.1"/>
    <property type="molecule type" value="Genomic_DNA"/>
</dbReference>
<accession>G8YDB4</accession>
<dbReference type="InterPro" id="IPR013509">
    <property type="entry name" value="RNR_lsu_N"/>
</dbReference>
<proteinExistence type="inferred from homology"/>
<dbReference type="Pfam" id="PF00317">
    <property type="entry name" value="Ribonuc_red_lgN"/>
    <property type="match status" value="1"/>
</dbReference>
<dbReference type="EC" id="1.17.4.1" evidence="2 10"/>
<sequence length="856" mass="96993">MTLPVVVRAEREEIITEDFDRVKLTRFLQRLNFDLDSKYVNIELLVDKIVNGLPDRISISEIYGLASESIASNVINHPDHAVLAGRVVAAKLQKEMGPSFSKNVEKIVAMNKENHSTSKRLFSSEFLSMVQKNREFFDSLVDHSRDYELAYFGIKTLEKSYLLNIQDQICETPQFLFLRVAIGIHGDDMEAVATTYDLMSKRYFIHASPTLFNSGTNYNFLSSCFLLAMDDDSIDGIYKTLHKAAMISKASGGIGIHVHNIRGEGARIASSEGTSSGLVPMLRVFNNTARYVDQGGNKRPGAFAIYLEPWHSDIFSLLELKKNHGKEELRARDLFYGLWIPDLFMHRVKENLDWSLFSSDTAPGLSECYGEEFNAVYERYEKENKAIKVVKAQRLWHAILESQIETGGPYMLYKDSCNKKSNQRNLGTIKSSNLCCEIIEYSSPEETAVCNLGSLALPSFIDAENDLVAFDFVKLHEVTKVLAKNLDKIIDVTRYPIRSAQVSNMKHRPIAIGVQGLADLFLELRLPFDSQKAKMLNIQIFETIYHAAIEASCELAESFGPYDSFNGSPMSQGKFQFDMWSHKPSPLFADWDELKEKVKKTGVRNSLLVAPMPTASTSQILGFNECFEPYTSNIYNRRVLSGEFQVVNKYLLRDLIDLGIWSPSMKSRILAENGSIQNIKGIPQNIKDLYKTVWEISQKVVIEMAADRGKFIDQSQSLNIHLSNPTLGKLTSCHFYAWKNGLKTGMYYLRTQAATRAIQFTVDMEEADKADIAQETCFKGLERKRYLEVESISQQIKSEDGRKRHKRYSNGIGDKKREDVTKDDISSKKTKAYNIYDDSPVACHVNNHYSCDSCSG</sequence>
<keyword evidence="4 9" id="KW-0547">Nucleotide-binding</keyword>
<dbReference type="PANTHER" id="PTHR11573:SF28">
    <property type="entry name" value="RIBONUCLEOSIDE-DIPHOSPHATE REDUCTASE"/>
    <property type="match status" value="1"/>
</dbReference>
<comment type="similarity">
    <text evidence="1 10">Belongs to the ribonucleoside diphosphate reductase large chain family.</text>
</comment>
<keyword evidence="14" id="KW-1185">Reference proteome</keyword>
<evidence type="ECO:0000256" key="4">
    <source>
        <dbReference type="ARBA" id="ARBA00022741"/>
    </source>
</evidence>
<dbReference type="AlphaFoldDB" id="G8YDB4"/>
<dbReference type="HOGENOM" id="CLU_000404_1_0_1"/>
<evidence type="ECO:0000256" key="2">
    <source>
        <dbReference type="ARBA" id="ARBA00012274"/>
    </source>
</evidence>
<evidence type="ECO:0000256" key="3">
    <source>
        <dbReference type="ARBA" id="ARBA00022533"/>
    </source>
</evidence>
<evidence type="ECO:0000256" key="8">
    <source>
        <dbReference type="ARBA" id="ARBA00024942"/>
    </source>
</evidence>
<protein>
    <recommendedName>
        <fullName evidence="2 10">Ribonucleoside-diphosphate reductase</fullName>
        <ecNumber evidence="2 10">1.17.4.1</ecNumber>
    </recommendedName>
</protein>
<dbReference type="NCBIfam" id="TIGR02506">
    <property type="entry name" value="NrdE_NrdA"/>
    <property type="match status" value="1"/>
</dbReference>
<dbReference type="GO" id="GO:0009263">
    <property type="term" value="P:deoxyribonucleotide biosynthetic process"/>
    <property type="evidence" value="ECO:0007669"/>
    <property type="project" value="UniProtKB-KW"/>
</dbReference>
<feature type="compositionally biased region" description="Basic and acidic residues" evidence="11">
    <location>
        <begin position="813"/>
        <end position="823"/>
    </location>
</feature>
<evidence type="ECO:0000256" key="10">
    <source>
        <dbReference type="RuleBase" id="RU003410"/>
    </source>
</evidence>
<keyword evidence="5 9" id="KW-0067">ATP-binding</keyword>
<dbReference type="InterPro" id="IPR013346">
    <property type="entry name" value="NrdE_NrdA_C"/>
</dbReference>
<keyword evidence="3" id="KW-0021">Allosteric enzyme</keyword>
<dbReference type="UniPathway" id="UPA00326"/>
<dbReference type="OrthoDB" id="3000483at2759"/>
<dbReference type="STRING" id="559304.G8YDB4"/>
<dbReference type="PRINTS" id="PR01183">
    <property type="entry name" value="RIBORDTASEM1"/>
</dbReference>
<dbReference type="SUPFAM" id="SSF48168">
    <property type="entry name" value="R1 subunit of ribonucleotide reductase, N-terminal domain"/>
    <property type="match status" value="1"/>
</dbReference>
<dbReference type="Pfam" id="PF02867">
    <property type="entry name" value="Ribonuc_red_lgC"/>
    <property type="match status" value="1"/>
</dbReference>
<dbReference type="CDD" id="cd01679">
    <property type="entry name" value="RNR_I"/>
    <property type="match status" value="1"/>
</dbReference>
<evidence type="ECO:0000256" key="9">
    <source>
        <dbReference type="PROSITE-ProRule" id="PRU00492"/>
    </source>
</evidence>
<name>G8YDB4_PICSO</name>
<reference evidence="13 14" key="1">
    <citation type="journal article" date="2012" name="G3 (Bethesda)">
        <title>Pichia sorbitophila, an interspecies yeast hybrid reveals early steps of genome resolution following polyploidization.</title>
        <authorList>
            <person name="Leh Louis V."/>
            <person name="Despons L."/>
            <person name="Friedrich A."/>
            <person name="Martin T."/>
            <person name="Durrens P."/>
            <person name="Casaregola S."/>
            <person name="Neuveglise C."/>
            <person name="Fairhead C."/>
            <person name="Marck C."/>
            <person name="Cruz J.A."/>
            <person name="Straub M.L."/>
            <person name="Kugler V."/>
            <person name="Sacerdot C."/>
            <person name="Uzunov Z."/>
            <person name="Thierry A."/>
            <person name="Weiss S."/>
            <person name="Bleykasten C."/>
            <person name="De Montigny J."/>
            <person name="Jacques N."/>
            <person name="Jung P."/>
            <person name="Lemaire M."/>
            <person name="Mallet S."/>
            <person name="Morel G."/>
            <person name="Richard G.F."/>
            <person name="Sarkar A."/>
            <person name="Savel G."/>
            <person name="Schacherer J."/>
            <person name="Seret M.L."/>
            <person name="Talla E."/>
            <person name="Samson G."/>
            <person name="Jubin C."/>
            <person name="Poulain J."/>
            <person name="Vacherie B."/>
            <person name="Barbe V."/>
            <person name="Pelletier E."/>
            <person name="Sherman D.J."/>
            <person name="Westhof E."/>
            <person name="Weissenbach J."/>
            <person name="Baret P.V."/>
            <person name="Wincker P."/>
            <person name="Gaillardin C."/>
            <person name="Dujon B."/>
            <person name="Souciet J.L."/>
        </authorList>
    </citation>
    <scope>NUCLEOTIDE SEQUENCE [LARGE SCALE GENOMIC DNA]</scope>
    <source>
        <strain evidence="14">ATCC MYA-4447 / BCRC 22081 / CBS 7064 / NBRC 10061 / NRRL Y-12695</strain>
    </source>
</reference>
<evidence type="ECO:0000256" key="5">
    <source>
        <dbReference type="ARBA" id="ARBA00022840"/>
    </source>
</evidence>
<gene>
    <name evidence="13" type="primary">Piso0_002711</name>
    <name evidence="13" type="ORF">GNLVRS01_PISO0J17939g</name>
</gene>
<feature type="domain" description="ATP-cone" evidence="12">
    <location>
        <begin position="3"/>
        <end position="98"/>
    </location>
</feature>